<evidence type="ECO:0000256" key="7">
    <source>
        <dbReference type="ARBA" id="ARBA00023128"/>
    </source>
</evidence>
<evidence type="ECO:0000256" key="6">
    <source>
        <dbReference type="ARBA" id="ARBA00023125"/>
    </source>
</evidence>
<keyword evidence="8" id="KW-0234">DNA repair</keyword>
<feature type="region of interest" description="Disordered" evidence="10">
    <location>
        <begin position="983"/>
        <end position="1164"/>
    </location>
</feature>
<evidence type="ECO:0000259" key="11">
    <source>
        <dbReference type="Pfam" id="PF04991"/>
    </source>
</evidence>
<feature type="compositionally biased region" description="Polar residues" evidence="10">
    <location>
        <begin position="1069"/>
        <end position="1085"/>
    </location>
</feature>
<feature type="compositionally biased region" description="Low complexity" evidence="10">
    <location>
        <begin position="816"/>
        <end position="831"/>
    </location>
</feature>
<reference evidence="12 13" key="1">
    <citation type="journal article" date="2021" name="DNA Res.">
        <title>Genome analysis of Candida subhashii reveals its hybrid nature and dual mitochondrial genome conformations.</title>
        <authorList>
            <person name="Mixao V."/>
            <person name="Hegedusova E."/>
            <person name="Saus E."/>
            <person name="Pryszcz L.P."/>
            <person name="Cillingova A."/>
            <person name="Nosek J."/>
            <person name="Gabaldon T."/>
        </authorList>
    </citation>
    <scope>NUCLEOTIDE SEQUENCE [LARGE SCALE GENOMIC DNA]</scope>
    <source>
        <strain evidence="12 13">CBS 10753</strain>
    </source>
</reference>
<dbReference type="GeneID" id="73471146"/>
<feature type="compositionally biased region" description="Polar residues" evidence="10">
    <location>
        <begin position="1100"/>
        <end position="1114"/>
    </location>
</feature>
<dbReference type="Pfam" id="PF06420">
    <property type="entry name" value="Mgm101p"/>
    <property type="match status" value="1"/>
</dbReference>
<feature type="region of interest" description="Disordered" evidence="10">
    <location>
        <begin position="934"/>
        <end position="966"/>
    </location>
</feature>
<feature type="domain" description="LicD/FKTN/FKRP nucleotidyltransferase" evidence="11">
    <location>
        <begin position="481"/>
        <end position="602"/>
    </location>
</feature>
<proteinExistence type="inferred from homology"/>
<protein>
    <recommendedName>
        <fullName evidence="3">Mitochondrial genome maintenance protein MGM101</fullName>
    </recommendedName>
</protein>
<dbReference type="InterPro" id="IPR007074">
    <property type="entry name" value="LicD/FKTN/FKRP_NTP_transf"/>
</dbReference>
<keyword evidence="13" id="KW-1185">Reference proteome</keyword>
<feature type="compositionally biased region" description="Low complexity" evidence="10">
    <location>
        <begin position="996"/>
        <end position="1013"/>
    </location>
</feature>
<keyword evidence="6" id="KW-0238">DNA-binding</keyword>
<dbReference type="PANTHER" id="PTHR31404">
    <property type="entry name" value="MITOCHONDRIAL GENOME MAINTENANCE PROTEIN MGM101"/>
    <property type="match status" value="1"/>
</dbReference>
<evidence type="ECO:0000256" key="9">
    <source>
        <dbReference type="ARBA" id="ARBA00023271"/>
    </source>
</evidence>
<sequence>MLDTKVIRNIFLAVLLLNVIYFTKVYRQEENKVRQLALQHISSINYQTDDQIKYDQKKQYHLLTTQEKISYLLNKVKVNKDNHYWLANTKVQHPSIKLSPRDFLAPEDEHIKTWQNKPELFYDPRFTLSVYLDELKYQLKAKNRKNDKSKDHLIKMPFSWSDWVDLTMLNEELSKPWDQRLNCEWLQSKINKKTKYPDFCQNLVDLTSEEIEEIGLPKEFLPGFIVKTSPMNKAPHKQVMMQGKAHLLAQQENPLSMIFLTKDGTYETQLTSSRTRIVHSDLFENYLERRNINPNHLDEIKEIEFNPQVEFAQLQKTVKPRPLNLDDDIYRMRQITRQKQTNVSRELHLDKDAFLYKQEQVDEQIAEYENRLSLINEAMTNELKYDPKIFDENKLNRHELNHYQGLKYASAVSVENEPTYYKLATLMKDQSNQDAGWHYEWRFFNGALRYLKDETWTKSQLEIREQIILDRLLRNWFRFAEEKGIISWIAHGPLLSWYWDGLMFPYDIDIDIQMPSSELSRLSANYNMTLVIEDVSEGYGKYLIDCSSFIHHRDMAVKDNHIDARFIDIDTGTYIDITGIGKNNETPPPEYDGYIKSKNSKQESVELYMDRRKHWVNFEKISPLRYSMIGGVPVYVPNDIMSLLNHEYSIGTKSYYFGGYYYVPCLRLWIQEERLLVLFKPEQYESSSDEGKQEKLINLIKHLNEEDKLKLLETNEHTLIEYYLTHKHTTLHEVEKKFMLDHSLQQSILEFSENKEYHQLTSKFKMGKALRKSLFDYEYYERFEHRDEDEEEMKKQEGEQQQSDDGSVVAPAEGNQPQDQQQQQQQQQPDPNGVIPNFISIGSMLNIVKARSLRLSPRYASIRSYHPKFKSNTYNTGVKTLSPKSQLSTTTASKAIPSESSAGSNPTPTTSKNGESKVEGSVTAVNNSSISSNVNSAVKKTTPVPVKKTTPVPFRKTTPAPFKKNTPVPVKKITPVPFKKTYAARSPVAPKEASEKLTSTSKSGSSESISEPSVEIKEQSKALPVRSAKTGTVVKPKSKDEPWKKKFPLKNSNPAAPAFEDSGFEQFVEANSKSNYSTAPPSNNYVKPKPKYAAPKKNGTFKSSKAETPNSKTNLPIVRQPSDSAVSTSVQQQPQYYTNNFPVDPPSQDQAPSSPPHAASKHVDWSDSFHGLGSAAFSSEAANILLAPLNPDDIEIKPDGLLYLPEIKYRRILNRAFGPGGWGLAPRSEVHVTSSQISREYGLICNGRLVSIARGEQDYYGGEDKVTTALEGCKSNALMRCCKDLGVASELWDPGFIRKFKKSHCEEIWVEHVVTKKKKRIWRIKGNDVEYPFKLSK</sequence>
<keyword evidence="7" id="KW-0496">Mitochondrion</keyword>
<evidence type="ECO:0000256" key="2">
    <source>
        <dbReference type="ARBA" id="ARBA00007053"/>
    </source>
</evidence>
<dbReference type="GO" id="GO:0036297">
    <property type="term" value="P:interstrand cross-link repair"/>
    <property type="evidence" value="ECO:0007669"/>
    <property type="project" value="TreeGrafter"/>
</dbReference>
<evidence type="ECO:0000313" key="13">
    <source>
        <dbReference type="Proteomes" id="UP000694255"/>
    </source>
</evidence>
<dbReference type="GO" id="GO:0009100">
    <property type="term" value="P:glycoprotein metabolic process"/>
    <property type="evidence" value="ECO:0007669"/>
    <property type="project" value="UniProtKB-ARBA"/>
</dbReference>
<feature type="region of interest" description="Disordered" evidence="10">
    <location>
        <begin position="868"/>
        <end position="921"/>
    </location>
</feature>
<feature type="compositionally biased region" description="Low complexity" evidence="10">
    <location>
        <begin position="1146"/>
        <end position="1158"/>
    </location>
</feature>
<dbReference type="GO" id="GO:0000262">
    <property type="term" value="C:mitochondrial chromosome"/>
    <property type="evidence" value="ECO:0007669"/>
    <property type="project" value="InterPro"/>
</dbReference>
<accession>A0A8J5Q674</accession>
<evidence type="ECO:0000256" key="5">
    <source>
        <dbReference type="ARBA" id="ARBA00022946"/>
    </source>
</evidence>
<feature type="compositionally biased region" description="Basic and acidic residues" evidence="10">
    <location>
        <begin position="786"/>
        <end position="798"/>
    </location>
</feature>
<evidence type="ECO:0000256" key="8">
    <source>
        <dbReference type="ARBA" id="ARBA00023204"/>
    </source>
</evidence>
<dbReference type="RefSeq" id="XP_049262317.1">
    <property type="nucleotide sequence ID" value="XM_049408295.1"/>
</dbReference>
<feature type="compositionally biased region" description="Low complexity" evidence="10">
    <location>
        <begin position="934"/>
        <end position="953"/>
    </location>
</feature>
<keyword evidence="4" id="KW-0227">DNA damage</keyword>
<evidence type="ECO:0000256" key="4">
    <source>
        <dbReference type="ARBA" id="ARBA00022763"/>
    </source>
</evidence>
<evidence type="ECO:0000313" key="12">
    <source>
        <dbReference type="EMBL" id="KAG7662084.1"/>
    </source>
</evidence>
<dbReference type="Pfam" id="PF04991">
    <property type="entry name" value="LicD"/>
    <property type="match status" value="1"/>
</dbReference>
<feature type="region of interest" description="Disordered" evidence="10">
    <location>
        <begin position="786"/>
        <end position="837"/>
    </location>
</feature>
<comment type="caution">
    <text evidence="12">The sequence shown here is derived from an EMBL/GenBank/DDBJ whole genome shotgun (WGS) entry which is preliminary data.</text>
</comment>
<evidence type="ECO:0000256" key="3">
    <source>
        <dbReference type="ARBA" id="ARBA00013628"/>
    </source>
</evidence>
<gene>
    <name evidence="12" type="ORF">J8A68_004346</name>
</gene>
<comment type="subcellular location">
    <subcellularLocation>
        <location evidence="1">Mitochondrion matrix</location>
        <location evidence="1">Mitochondrion nucleoid</location>
    </subcellularLocation>
</comment>
<dbReference type="OrthoDB" id="444255at2759"/>
<dbReference type="EMBL" id="JAGSYN010000184">
    <property type="protein sequence ID" value="KAG7662084.1"/>
    <property type="molecule type" value="Genomic_DNA"/>
</dbReference>
<name>A0A8J5Q674_9ASCO</name>
<dbReference type="PANTHER" id="PTHR31404:SF0">
    <property type="entry name" value="MITOCHONDRIAL GENOME MAINTENANCE PROTEIN MGM101"/>
    <property type="match status" value="1"/>
</dbReference>
<feature type="compositionally biased region" description="Polar residues" evidence="10">
    <location>
        <begin position="870"/>
        <end position="913"/>
    </location>
</feature>
<dbReference type="GO" id="GO:0003697">
    <property type="term" value="F:single-stranded DNA binding"/>
    <property type="evidence" value="ECO:0007669"/>
    <property type="project" value="InterPro"/>
</dbReference>
<organism evidence="12 13">
    <name type="scientific">[Candida] subhashii</name>
    <dbReference type="NCBI Taxonomy" id="561895"/>
    <lineage>
        <taxon>Eukaryota</taxon>
        <taxon>Fungi</taxon>
        <taxon>Dikarya</taxon>
        <taxon>Ascomycota</taxon>
        <taxon>Saccharomycotina</taxon>
        <taxon>Pichiomycetes</taxon>
        <taxon>Debaryomycetaceae</taxon>
        <taxon>Spathaspora</taxon>
    </lineage>
</organism>
<keyword evidence="5" id="KW-0809">Transit peptide</keyword>
<dbReference type="GO" id="GO:0000725">
    <property type="term" value="P:recombinational repair"/>
    <property type="evidence" value="ECO:0007669"/>
    <property type="project" value="TreeGrafter"/>
</dbReference>
<feature type="compositionally biased region" description="Polar residues" evidence="10">
    <location>
        <begin position="1121"/>
        <end position="1141"/>
    </location>
</feature>
<evidence type="ECO:0000256" key="1">
    <source>
        <dbReference type="ARBA" id="ARBA00004436"/>
    </source>
</evidence>
<dbReference type="Proteomes" id="UP000694255">
    <property type="component" value="Unassembled WGS sequence"/>
</dbReference>
<keyword evidence="9" id="KW-1135">Mitochondrion nucleoid</keyword>
<dbReference type="InterPro" id="IPR009446">
    <property type="entry name" value="Mgm101"/>
</dbReference>
<evidence type="ECO:0000256" key="10">
    <source>
        <dbReference type="SAM" id="MobiDB-lite"/>
    </source>
</evidence>
<comment type="similarity">
    <text evidence="2">Belongs to the MGM101 family.</text>
</comment>